<evidence type="ECO:0000256" key="1">
    <source>
        <dbReference type="SAM" id="MobiDB-lite"/>
    </source>
</evidence>
<dbReference type="OrthoDB" id="1733923at2759"/>
<feature type="signal peptide" evidence="2">
    <location>
        <begin position="1"/>
        <end position="24"/>
    </location>
</feature>
<feature type="region of interest" description="Disordered" evidence="1">
    <location>
        <begin position="40"/>
        <end position="156"/>
    </location>
</feature>
<feature type="compositionally biased region" description="Low complexity" evidence="1">
    <location>
        <begin position="103"/>
        <end position="156"/>
    </location>
</feature>
<dbReference type="Gramene" id="KCW64802">
    <property type="protein sequence ID" value="KCW64802"/>
    <property type="gene ID" value="EUGRSUZ_G02374"/>
</dbReference>
<feature type="chain" id="PRO_5001574237" evidence="2">
    <location>
        <begin position="25"/>
        <end position="156"/>
    </location>
</feature>
<dbReference type="AlphaFoldDB" id="A0A059BF04"/>
<sequence>MESQKIIRLLALIFSLLMIEKSMATRILFMNYSPPPPDGDHSWIGANGSPPVQDKHWSGDGSGQGTVLVPPPSTKTTLSEDSTPNSSAKAVVVAPTNAKVDVSTAASPTSAASSAHVTSSSNTSSTKATGGGTVSTSSYKSVSASSSSRSTFTKYP</sequence>
<reference evidence="3" key="1">
    <citation type="submission" date="2013-07" db="EMBL/GenBank/DDBJ databases">
        <title>The genome of Eucalyptus grandis.</title>
        <authorList>
            <person name="Schmutz J."/>
            <person name="Hayes R."/>
            <person name="Myburg A."/>
            <person name="Tuskan G."/>
            <person name="Grattapaglia D."/>
            <person name="Rokhsar D.S."/>
        </authorList>
    </citation>
    <scope>NUCLEOTIDE SEQUENCE</scope>
    <source>
        <tissue evidence="3">Leaf extractions</tissue>
    </source>
</reference>
<protein>
    <submittedName>
        <fullName evidence="3">Uncharacterized protein</fullName>
    </submittedName>
</protein>
<dbReference type="EMBL" id="KK198759">
    <property type="protein sequence ID" value="KCW64802.1"/>
    <property type="molecule type" value="Genomic_DNA"/>
</dbReference>
<dbReference type="InParanoid" id="A0A059BF04"/>
<feature type="compositionally biased region" description="Polar residues" evidence="1">
    <location>
        <begin position="74"/>
        <end position="88"/>
    </location>
</feature>
<proteinExistence type="predicted"/>
<organism evidence="3">
    <name type="scientific">Eucalyptus grandis</name>
    <name type="common">Flooded gum</name>
    <dbReference type="NCBI Taxonomy" id="71139"/>
    <lineage>
        <taxon>Eukaryota</taxon>
        <taxon>Viridiplantae</taxon>
        <taxon>Streptophyta</taxon>
        <taxon>Embryophyta</taxon>
        <taxon>Tracheophyta</taxon>
        <taxon>Spermatophyta</taxon>
        <taxon>Magnoliopsida</taxon>
        <taxon>eudicotyledons</taxon>
        <taxon>Gunneridae</taxon>
        <taxon>Pentapetalae</taxon>
        <taxon>rosids</taxon>
        <taxon>malvids</taxon>
        <taxon>Myrtales</taxon>
        <taxon>Myrtaceae</taxon>
        <taxon>Myrtoideae</taxon>
        <taxon>Eucalypteae</taxon>
        <taxon>Eucalyptus</taxon>
    </lineage>
</organism>
<evidence type="ECO:0000313" key="3">
    <source>
        <dbReference type="EMBL" id="KCW64802.1"/>
    </source>
</evidence>
<evidence type="ECO:0000256" key="2">
    <source>
        <dbReference type="SAM" id="SignalP"/>
    </source>
</evidence>
<accession>A0A059BF04</accession>
<dbReference type="KEGG" id="egr:104453838"/>
<keyword evidence="2" id="KW-0732">Signal</keyword>
<gene>
    <name evidence="3" type="ORF">EUGRSUZ_G02374</name>
</gene>
<name>A0A059BF04_EUCGR</name>